<evidence type="ECO:0000313" key="2">
    <source>
        <dbReference type="Proteomes" id="UP001597365"/>
    </source>
</evidence>
<accession>A0ABW4PQ73</accession>
<keyword evidence="2" id="KW-1185">Reference proteome</keyword>
<dbReference type="InterPro" id="IPR053226">
    <property type="entry name" value="Pyrrolopyrazine_biosynth_F"/>
</dbReference>
<dbReference type="RefSeq" id="WP_380904286.1">
    <property type="nucleotide sequence ID" value="NZ_JBHUFU010000021.1"/>
</dbReference>
<dbReference type="Proteomes" id="UP001597365">
    <property type="component" value="Unassembled WGS sequence"/>
</dbReference>
<evidence type="ECO:0008006" key="3">
    <source>
        <dbReference type="Google" id="ProtNLM"/>
    </source>
</evidence>
<dbReference type="EMBL" id="JBHUFU010000021">
    <property type="protein sequence ID" value="MFD1832916.1"/>
    <property type="molecule type" value="Genomic_DNA"/>
</dbReference>
<dbReference type="SUPFAM" id="SSF52540">
    <property type="entry name" value="P-loop containing nucleoside triphosphate hydrolases"/>
    <property type="match status" value="1"/>
</dbReference>
<dbReference type="InterPro" id="IPR027417">
    <property type="entry name" value="P-loop_NTPase"/>
</dbReference>
<proteinExistence type="predicted"/>
<gene>
    <name evidence="1" type="ORF">ACFSJS_25200</name>
</gene>
<evidence type="ECO:0000313" key="1">
    <source>
        <dbReference type="EMBL" id="MFD1832916.1"/>
    </source>
</evidence>
<sequence>MDAALTDVYETRLALISPPRTGSTAVARLLWQHPAVTHHCHEPFEACYWGDQGPESVESILTNPMETESGRRVPLSAVPRGSGLLMKEMSFQLSEAQFGQLIGLATAPPVFVICDPRLSTTSRLRIVRQLNGAETFPPFESGWQSLREQMELCRARDIPYVIVDSDDLRADPAGVTADLMAAVGLPSVDGLESWSPRPGLQLVSPEVGALMSDVRKGDDPFYRKVLGSSGIQPRGEVRWEREEETIAAAGLADDVAKWRYWYEEMRADPALITGRLAERENNADAG</sequence>
<dbReference type="Gene3D" id="3.40.50.300">
    <property type="entry name" value="P-loop containing nucleotide triphosphate hydrolases"/>
    <property type="match status" value="1"/>
</dbReference>
<dbReference type="PANTHER" id="PTHR48419">
    <property type="entry name" value="SULFOTRANSFERASE DOMAIN-CONTAINING PROTEIN"/>
    <property type="match status" value="1"/>
</dbReference>
<comment type="caution">
    <text evidence="1">The sequence shown here is derived from an EMBL/GenBank/DDBJ whole genome shotgun (WGS) entry which is preliminary data.</text>
</comment>
<reference evidence="2" key="1">
    <citation type="journal article" date="2019" name="Int. J. Syst. Evol. Microbiol.">
        <title>The Global Catalogue of Microorganisms (GCM) 10K type strain sequencing project: providing services to taxonomists for standard genome sequencing and annotation.</title>
        <authorList>
            <consortium name="The Broad Institute Genomics Platform"/>
            <consortium name="The Broad Institute Genome Sequencing Center for Infectious Disease"/>
            <person name="Wu L."/>
            <person name="Ma J."/>
        </authorList>
    </citation>
    <scope>NUCLEOTIDE SEQUENCE [LARGE SCALE GENOMIC DNA]</scope>
    <source>
        <strain evidence="2">CGMCC 4.7455</strain>
    </source>
</reference>
<protein>
    <recommendedName>
        <fullName evidence="3">Sulfotransferase family protein</fullName>
    </recommendedName>
</protein>
<organism evidence="1 2">
    <name type="scientific">Streptomyces desertarenae</name>
    <dbReference type="NCBI Taxonomy" id="2666184"/>
    <lineage>
        <taxon>Bacteria</taxon>
        <taxon>Bacillati</taxon>
        <taxon>Actinomycetota</taxon>
        <taxon>Actinomycetes</taxon>
        <taxon>Kitasatosporales</taxon>
        <taxon>Streptomycetaceae</taxon>
        <taxon>Streptomyces</taxon>
    </lineage>
</organism>
<dbReference type="PANTHER" id="PTHR48419:SF1">
    <property type="entry name" value="SULFOTRANSFERASE DOMAIN-CONTAINING PROTEIN"/>
    <property type="match status" value="1"/>
</dbReference>
<name>A0ABW4PQ73_9ACTN</name>